<dbReference type="Gene3D" id="3.40.50.720">
    <property type="entry name" value="NAD(P)-binding Rossmann-like Domain"/>
    <property type="match status" value="1"/>
</dbReference>
<dbReference type="InterPro" id="IPR057326">
    <property type="entry name" value="KR_dom"/>
</dbReference>
<feature type="region of interest" description="Disordered" evidence="3">
    <location>
        <begin position="1"/>
        <end position="33"/>
    </location>
</feature>
<dbReference type="GO" id="GO:0016614">
    <property type="term" value="F:oxidoreductase activity, acting on CH-OH group of donors"/>
    <property type="evidence" value="ECO:0007669"/>
    <property type="project" value="UniProtKB-ARBA"/>
</dbReference>
<sequence length="276" mass="27894">MSVRKATDPAPRTAESTHRAPAPGAEPAADGAPAAGRVAVVTGGSRGIGRAAVSRLAADGFAVVVGYAGNRATAEAAAGEITAAGGRAVAVRADVADEEQAAALFTTAEQEFGGVDVVVHAAGRMSLAPVAELDLAELDAMHRTNIRGTFVVAQQAARRLRAGGSLVTFSTSVVGLAFPGYAAYSASKGAVEALTLILARELRGRDVTVNTVAPGPTATDLFLEGKDEETIARLAAQPPLERLGSPEDIAEVVAFLASPAGHWVNGQVVRANGGIV</sequence>
<evidence type="ECO:0000259" key="4">
    <source>
        <dbReference type="SMART" id="SM00822"/>
    </source>
</evidence>
<dbReference type="EMBL" id="BJMM01000080">
    <property type="protein sequence ID" value="GEB54073.1"/>
    <property type="molecule type" value="Genomic_DNA"/>
</dbReference>
<dbReference type="PANTHER" id="PTHR48107:SF7">
    <property type="entry name" value="RE15974P"/>
    <property type="match status" value="1"/>
</dbReference>
<evidence type="ECO:0000256" key="1">
    <source>
        <dbReference type="ARBA" id="ARBA00006484"/>
    </source>
</evidence>
<dbReference type="OrthoDB" id="9803333at2"/>
<dbReference type="PANTHER" id="PTHR48107">
    <property type="entry name" value="NADPH-DEPENDENT ALDEHYDE REDUCTASE-LIKE PROTEIN, CHLOROPLASTIC-RELATED"/>
    <property type="match status" value="1"/>
</dbReference>
<name>A0A4Y3RBL1_STRCI</name>
<reference evidence="5 6" key="1">
    <citation type="submission" date="2019-06" db="EMBL/GenBank/DDBJ databases">
        <title>Whole genome shotgun sequence of Streptomyces cacaoi subsp. cacaoi NBRC 12748.</title>
        <authorList>
            <person name="Hosoyama A."/>
            <person name="Uohara A."/>
            <person name="Ohji S."/>
            <person name="Ichikawa N."/>
        </authorList>
    </citation>
    <scope>NUCLEOTIDE SEQUENCE [LARGE SCALE GENOMIC DNA]</scope>
    <source>
        <strain evidence="5 6">NBRC 12748</strain>
    </source>
</reference>
<dbReference type="InterPro" id="IPR036291">
    <property type="entry name" value="NAD(P)-bd_dom_sf"/>
</dbReference>
<dbReference type="InterPro" id="IPR002347">
    <property type="entry name" value="SDR_fam"/>
</dbReference>
<dbReference type="AlphaFoldDB" id="A0A4Y3RBL1"/>
<evidence type="ECO:0000256" key="2">
    <source>
        <dbReference type="ARBA" id="ARBA00023002"/>
    </source>
</evidence>
<evidence type="ECO:0000313" key="6">
    <source>
        <dbReference type="Proteomes" id="UP000319210"/>
    </source>
</evidence>
<dbReference type="Proteomes" id="UP000319210">
    <property type="component" value="Unassembled WGS sequence"/>
</dbReference>
<dbReference type="PRINTS" id="PR00080">
    <property type="entry name" value="SDRFAMILY"/>
</dbReference>
<feature type="compositionally biased region" description="Low complexity" evidence="3">
    <location>
        <begin position="19"/>
        <end position="33"/>
    </location>
</feature>
<dbReference type="SUPFAM" id="SSF51735">
    <property type="entry name" value="NAD(P)-binding Rossmann-fold domains"/>
    <property type="match status" value="1"/>
</dbReference>
<organism evidence="5 6">
    <name type="scientific">Streptomyces cacaoi</name>
    <dbReference type="NCBI Taxonomy" id="1898"/>
    <lineage>
        <taxon>Bacteria</taxon>
        <taxon>Bacillati</taxon>
        <taxon>Actinomycetota</taxon>
        <taxon>Actinomycetes</taxon>
        <taxon>Kitasatosporales</taxon>
        <taxon>Streptomycetaceae</taxon>
        <taxon>Streptomyces</taxon>
    </lineage>
</organism>
<gene>
    <name evidence="5" type="ORF">SCA03_66240</name>
</gene>
<comment type="similarity">
    <text evidence="1">Belongs to the short-chain dehydrogenases/reductases (SDR) family.</text>
</comment>
<dbReference type="FunFam" id="3.40.50.720:FF:000084">
    <property type="entry name" value="Short-chain dehydrogenase reductase"/>
    <property type="match status" value="1"/>
</dbReference>
<dbReference type="Pfam" id="PF13561">
    <property type="entry name" value="adh_short_C2"/>
    <property type="match status" value="1"/>
</dbReference>
<accession>A0A4Y3RBL1</accession>
<evidence type="ECO:0000313" key="5">
    <source>
        <dbReference type="EMBL" id="GEB54073.1"/>
    </source>
</evidence>
<protein>
    <submittedName>
        <fullName evidence="5">3-ketoacyl-ACP reductase</fullName>
    </submittedName>
</protein>
<dbReference type="PRINTS" id="PR00081">
    <property type="entry name" value="GDHRDH"/>
</dbReference>
<keyword evidence="6" id="KW-1185">Reference proteome</keyword>
<evidence type="ECO:0000256" key="3">
    <source>
        <dbReference type="SAM" id="MobiDB-lite"/>
    </source>
</evidence>
<keyword evidence="2" id="KW-0560">Oxidoreductase</keyword>
<proteinExistence type="inferred from homology"/>
<feature type="domain" description="Ketoreductase" evidence="4">
    <location>
        <begin position="37"/>
        <end position="219"/>
    </location>
</feature>
<comment type="caution">
    <text evidence="5">The sequence shown here is derived from an EMBL/GenBank/DDBJ whole genome shotgun (WGS) entry which is preliminary data.</text>
</comment>
<dbReference type="RefSeq" id="WP_078874652.1">
    <property type="nucleotide sequence ID" value="NZ_BJMM01000080.1"/>
</dbReference>
<dbReference type="SMART" id="SM00822">
    <property type="entry name" value="PKS_KR"/>
    <property type="match status" value="1"/>
</dbReference>